<evidence type="ECO:0000313" key="8">
    <source>
        <dbReference type="Proteomes" id="UP001498771"/>
    </source>
</evidence>
<feature type="domain" description="Chitin-binding type-1" evidence="6">
    <location>
        <begin position="317"/>
        <end position="362"/>
    </location>
</feature>
<comment type="caution">
    <text evidence="7">The sequence shown here is derived from an EMBL/GenBank/DDBJ whole genome shotgun (WGS) entry which is preliminary data.</text>
</comment>
<dbReference type="InterPro" id="IPR013783">
    <property type="entry name" value="Ig-like_fold"/>
</dbReference>
<feature type="disulfide bond" evidence="3">
    <location>
        <begin position="337"/>
        <end position="351"/>
    </location>
</feature>
<reference evidence="7 8" key="1">
    <citation type="submission" date="2024-03" db="EMBL/GenBank/DDBJ databases">
        <title>Genome-scale model development and genomic sequencing of the oleaginous clade Lipomyces.</title>
        <authorList>
            <consortium name="Lawrence Berkeley National Laboratory"/>
            <person name="Czajka J.J."/>
            <person name="Han Y."/>
            <person name="Kim J."/>
            <person name="Mondo S.J."/>
            <person name="Hofstad B.A."/>
            <person name="Robles A."/>
            <person name="Haridas S."/>
            <person name="Riley R."/>
            <person name="LaButti K."/>
            <person name="Pangilinan J."/>
            <person name="Andreopoulos W."/>
            <person name="Lipzen A."/>
            <person name="Yan J."/>
            <person name="Wang M."/>
            <person name="Ng V."/>
            <person name="Grigoriev I.V."/>
            <person name="Spatafora J.W."/>
            <person name="Magnuson J.K."/>
            <person name="Baker S.E."/>
            <person name="Pomraning K.R."/>
        </authorList>
    </citation>
    <scope>NUCLEOTIDE SEQUENCE [LARGE SCALE GENOMIC DNA]</scope>
    <source>
        <strain evidence="7 8">Phaff 52-87</strain>
    </source>
</reference>
<dbReference type="InterPro" id="IPR014756">
    <property type="entry name" value="Ig_E-set"/>
</dbReference>
<dbReference type="Gene3D" id="2.130.10.80">
    <property type="entry name" value="Galactose oxidase/kelch, beta-propeller"/>
    <property type="match status" value="1"/>
</dbReference>
<feature type="signal peptide" evidence="5">
    <location>
        <begin position="1"/>
        <end position="24"/>
    </location>
</feature>
<dbReference type="EMBL" id="JBBJBU010000008">
    <property type="protein sequence ID" value="KAK7204495.1"/>
    <property type="molecule type" value="Genomic_DNA"/>
</dbReference>
<protein>
    <submittedName>
        <fullName evidence="7">Glyoxal oxidase N-terminus-domain-containing protein</fullName>
    </submittedName>
</protein>
<keyword evidence="3" id="KW-1015">Disulfide bond</keyword>
<dbReference type="InterPro" id="IPR037293">
    <property type="entry name" value="Gal_Oxidase_central_sf"/>
</dbReference>
<proteinExistence type="predicted"/>
<feature type="domain" description="Chitin-binding type-1" evidence="6">
    <location>
        <begin position="167"/>
        <end position="212"/>
    </location>
</feature>
<name>A0ABR1F3S6_9ASCO</name>
<dbReference type="InterPro" id="IPR009880">
    <property type="entry name" value="Glyoxal_oxidase_N"/>
</dbReference>
<dbReference type="PROSITE" id="PS50941">
    <property type="entry name" value="CHIT_BIND_I_2"/>
    <property type="match status" value="3"/>
</dbReference>
<evidence type="ECO:0000256" key="4">
    <source>
        <dbReference type="SAM" id="MobiDB-lite"/>
    </source>
</evidence>
<dbReference type="SUPFAM" id="SSF81296">
    <property type="entry name" value="E set domains"/>
    <property type="match status" value="1"/>
</dbReference>
<dbReference type="Gene3D" id="2.60.40.10">
    <property type="entry name" value="Immunoglobulins"/>
    <property type="match status" value="1"/>
</dbReference>
<feature type="disulfide bond" evidence="3">
    <location>
        <begin position="135"/>
        <end position="149"/>
    </location>
</feature>
<dbReference type="RefSeq" id="XP_064767528.1">
    <property type="nucleotide sequence ID" value="XM_064913043.1"/>
</dbReference>
<feature type="region of interest" description="Disordered" evidence="4">
    <location>
        <begin position="223"/>
        <end position="245"/>
    </location>
</feature>
<keyword evidence="2 5" id="KW-0732">Signal</keyword>
<evidence type="ECO:0000259" key="6">
    <source>
        <dbReference type="PROSITE" id="PS50941"/>
    </source>
</evidence>
<keyword evidence="8" id="KW-1185">Reference proteome</keyword>
<feature type="chain" id="PRO_5045164656" evidence="5">
    <location>
        <begin position="25"/>
        <end position="904"/>
    </location>
</feature>
<dbReference type="Proteomes" id="UP001498771">
    <property type="component" value="Unassembled WGS sequence"/>
</dbReference>
<evidence type="ECO:0000256" key="5">
    <source>
        <dbReference type="SAM" id="SignalP"/>
    </source>
</evidence>
<feature type="domain" description="Chitin-binding type-1" evidence="6">
    <location>
        <begin position="115"/>
        <end position="160"/>
    </location>
</feature>
<gene>
    <name evidence="7" type="ORF">BZA70DRAFT_280871</name>
</gene>
<keyword evidence="1 3" id="KW-0147">Chitin-binding</keyword>
<evidence type="ECO:0000256" key="1">
    <source>
        <dbReference type="ARBA" id="ARBA00022669"/>
    </source>
</evidence>
<evidence type="ECO:0000256" key="3">
    <source>
        <dbReference type="PROSITE-ProRule" id="PRU00261"/>
    </source>
</evidence>
<dbReference type="PANTHER" id="PTHR32208">
    <property type="entry name" value="SECRETED PROTEIN-RELATED"/>
    <property type="match status" value="1"/>
</dbReference>
<dbReference type="SUPFAM" id="SSF57016">
    <property type="entry name" value="Plant lectins/antimicrobial peptides"/>
    <property type="match status" value="3"/>
</dbReference>
<dbReference type="InterPro" id="IPR036861">
    <property type="entry name" value="Endochitinase-like_sf"/>
</dbReference>
<dbReference type="InterPro" id="IPR001002">
    <property type="entry name" value="Chitin-bd_1"/>
</dbReference>
<dbReference type="Pfam" id="PF00187">
    <property type="entry name" value="Chitin_bind_1"/>
    <property type="match status" value="3"/>
</dbReference>
<dbReference type="SUPFAM" id="SSF50965">
    <property type="entry name" value="Galactose oxidase, central domain"/>
    <property type="match status" value="1"/>
</dbReference>
<comment type="caution">
    <text evidence="3">Lacks conserved residue(s) required for the propagation of feature annotation.</text>
</comment>
<dbReference type="InterPro" id="IPR015202">
    <property type="entry name" value="GO-like_E_set"/>
</dbReference>
<sequence length="904" mass="94718">MRSSIPSFLLLLTLLFCFIQSSQALIFPKPTVRCSDPTSSSTCPRGQTCNDDSGFCEPSLYYYSKKFLSEKRALFARATTLSTVIVSSTSTSASSAASASSTAIANSSLAAITTDGTCGAANDNTICGDWFAGSCCSQYGYCGNTTAHCGAGCQSGDCITTGVVTIDGTCGVNYGNTVCDDWESGNCCSQYGFCGSGDDYCGTGCQSGDCLAFSSDVSSVASSTPSSSKSSSSSSASSTPISSSSTKVSSIVSSSKVSSTVSSSLSSSTKLSSSSTTLSSSSFVSPLLSSSQEPVLGSPSATTYSQSHQATALVTTDGTCGAQNNDTVCGNWAQGNCCSQYGYCGDTTAHCGTGCQSGNCTSNPEAEVPGETTAPQASGDDAGQFEIVGESGVPAMHAGLLPNGKVVFLDKVENYTQVKLDTGYYAYSSEYDPDTNTYTALPYKTNAFCSGGCFLANGDFLSLGGNAPLTDIDPTVGDGFDAIRYLKRAIDDPSLDGNAWSEPGNKLASARWYASALTLANGEVFVTSGSLNGLDPTVPANNNPTWELLDKTGTSYGVNNPMEILVTNQPYYMYPFMHLLKNGDVFVFVSKSAEIFNVGSNTTVLTLPDLAGDYRTYPNTGGSVLLPLSADNDYASEIVVCGGGSYQDITSPTDASCGRIKPEDDNPEWELEGMPVSRDMIEGVLLPDGTTLWLNGGHWGSQGFNLSRDAVLEALLYNSSAPSGSRFTVLASSTIARLYHSVALLIPDGTVLVAGSNPVEQPVLTADEYTPYVTEFRVEIFTPPYLMGDKRSIRPYDVSLDSTSLSNGNTFDLTFSQGSDSISDLKVVLYHTGFVTHSVHMGHRMVYLEYTGFESGKVNSTHTLTVSMPGTDYMSVTPPGPYLVFVVADGIPSVGASVMVNEDV</sequence>
<organism evidence="7 8">
    <name type="scientific">Myxozyma melibiosi</name>
    <dbReference type="NCBI Taxonomy" id="54550"/>
    <lineage>
        <taxon>Eukaryota</taxon>
        <taxon>Fungi</taxon>
        <taxon>Dikarya</taxon>
        <taxon>Ascomycota</taxon>
        <taxon>Saccharomycotina</taxon>
        <taxon>Lipomycetes</taxon>
        <taxon>Lipomycetales</taxon>
        <taxon>Lipomycetaceae</taxon>
        <taxon>Myxozyma</taxon>
    </lineage>
</organism>
<dbReference type="PANTHER" id="PTHR32208:SF21">
    <property type="entry name" value="LOW QUALITY PROTEIN: ALDEHYDE OXIDASE GLOX-LIKE"/>
    <property type="match status" value="1"/>
</dbReference>
<dbReference type="CDD" id="cd11618">
    <property type="entry name" value="ChtBD1_1"/>
    <property type="match status" value="2"/>
</dbReference>
<dbReference type="Pfam" id="PF09118">
    <property type="entry name" value="GO-like_E_set"/>
    <property type="match status" value="1"/>
</dbReference>
<dbReference type="CDD" id="cd02851">
    <property type="entry name" value="E_set_GO_C"/>
    <property type="match status" value="1"/>
</dbReference>
<evidence type="ECO:0000313" key="7">
    <source>
        <dbReference type="EMBL" id="KAK7204495.1"/>
    </source>
</evidence>
<dbReference type="GeneID" id="90038555"/>
<feature type="disulfide bond" evidence="3">
    <location>
        <begin position="187"/>
        <end position="201"/>
    </location>
</feature>
<dbReference type="InterPro" id="IPR011043">
    <property type="entry name" value="Gal_Oxase/kelch_b-propeller"/>
</dbReference>
<dbReference type="SMART" id="SM00270">
    <property type="entry name" value="ChtBD1"/>
    <property type="match status" value="3"/>
</dbReference>
<evidence type="ECO:0000256" key="2">
    <source>
        <dbReference type="ARBA" id="ARBA00022729"/>
    </source>
</evidence>
<dbReference type="Gene3D" id="3.30.60.10">
    <property type="entry name" value="Endochitinase-like"/>
    <property type="match status" value="3"/>
</dbReference>
<dbReference type="Pfam" id="PF07250">
    <property type="entry name" value="Glyoxal_oxid_N"/>
    <property type="match status" value="1"/>
</dbReference>
<dbReference type="CDD" id="cd00035">
    <property type="entry name" value="ChtBD1"/>
    <property type="match status" value="1"/>
</dbReference>
<accession>A0ABR1F3S6</accession>